<name>A0A0E9TAK7_ANGAN</name>
<protein>
    <submittedName>
        <fullName evidence="1">Uncharacterized protein</fullName>
    </submittedName>
</protein>
<dbReference type="AlphaFoldDB" id="A0A0E9TAK7"/>
<proteinExistence type="predicted"/>
<sequence>MALDLKAMLCVWVCARAYAKLFSIFY</sequence>
<accession>A0A0E9TAK7</accession>
<organism evidence="1">
    <name type="scientific">Anguilla anguilla</name>
    <name type="common">European freshwater eel</name>
    <name type="synonym">Muraena anguilla</name>
    <dbReference type="NCBI Taxonomy" id="7936"/>
    <lineage>
        <taxon>Eukaryota</taxon>
        <taxon>Metazoa</taxon>
        <taxon>Chordata</taxon>
        <taxon>Craniata</taxon>
        <taxon>Vertebrata</taxon>
        <taxon>Euteleostomi</taxon>
        <taxon>Actinopterygii</taxon>
        <taxon>Neopterygii</taxon>
        <taxon>Teleostei</taxon>
        <taxon>Anguilliformes</taxon>
        <taxon>Anguillidae</taxon>
        <taxon>Anguilla</taxon>
    </lineage>
</organism>
<reference evidence="1" key="1">
    <citation type="submission" date="2014-11" db="EMBL/GenBank/DDBJ databases">
        <authorList>
            <person name="Amaro Gonzalez C."/>
        </authorList>
    </citation>
    <scope>NUCLEOTIDE SEQUENCE</scope>
</reference>
<dbReference type="EMBL" id="GBXM01058115">
    <property type="protein sequence ID" value="JAH50462.1"/>
    <property type="molecule type" value="Transcribed_RNA"/>
</dbReference>
<evidence type="ECO:0000313" key="1">
    <source>
        <dbReference type="EMBL" id="JAH50462.1"/>
    </source>
</evidence>
<reference evidence="1" key="2">
    <citation type="journal article" date="2015" name="Fish Shellfish Immunol.">
        <title>Early steps in the European eel (Anguilla anguilla)-Vibrio vulnificus interaction in the gills: Role of the RtxA13 toxin.</title>
        <authorList>
            <person name="Callol A."/>
            <person name="Pajuelo D."/>
            <person name="Ebbesson L."/>
            <person name="Teles M."/>
            <person name="MacKenzie S."/>
            <person name="Amaro C."/>
        </authorList>
    </citation>
    <scope>NUCLEOTIDE SEQUENCE</scope>
</reference>